<dbReference type="EMBL" id="BAAAMU010000058">
    <property type="protein sequence ID" value="GAA1658210.1"/>
    <property type="molecule type" value="Genomic_DNA"/>
</dbReference>
<protein>
    <submittedName>
        <fullName evidence="2">Uncharacterized protein</fullName>
    </submittedName>
</protein>
<dbReference type="RefSeq" id="WP_346110342.1">
    <property type="nucleotide sequence ID" value="NZ_BAAAMU010000058.1"/>
</dbReference>
<feature type="region of interest" description="Disordered" evidence="1">
    <location>
        <begin position="56"/>
        <end position="79"/>
    </location>
</feature>
<organism evidence="2 3">
    <name type="scientific">Nonomuraea maheshkhaliensis</name>
    <dbReference type="NCBI Taxonomy" id="419590"/>
    <lineage>
        <taxon>Bacteria</taxon>
        <taxon>Bacillati</taxon>
        <taxon>Actinomycetota</taxon>
        <taxon>Actinomycetes</taxon>
        <taxon>Streptosporangiales</taxon>
        <taxon>Streptosporangiaceae</taxon>
        <taxon>Nonomuraea</taxon>
    </lineage>
</organism>
<evidence type="ECO:0000313" key="2">
    <source>
        <dbReference type="EMBL" id="GAA1658210.1"/>
    </source>
</evidence>
<gene>
    <name evidence="2" type="ORF">GCM10009733_064900</name>
</gene>
<proteinExistence type="predicted"/>
<accession>A0ABP4RQZ7</accession>
<dbReference type="Proteomes" id="UP001500064">
    <property type="component" value="Unassembled WGS sequence"/>
</dbReference>
<comment type="caution">
    <text evidence="2">The sequence shown here is derived from an EMBL/GenBank/DDBJ whole genome shotgun (WGS) entry which is preliminary data.</text>
</comment>
<sequence length="79" mass="8503">MDLTSYAEWAVRLANDPEPPPELRRLRDELAGVFDAAGDDRAVAGLLNALSRAIPYAPSSPTTTAPGTCTWPTTRPRPP</sequence>
<keyword evidence="3" id="KW-1185">Reference proteome</keyword>
<evidence type="ECO:0000313" key="3">
    <source>
        <dbReference type="Proteomes" id="UP001500064"/>
    </source>
</evidence>
<name>A0ABP4RQZ7_9ACTN</name>
<reference evidence="3" key="1">
    <citation type="journal article" date="2019" name="Int. J. Syst. Evol. Microbiol.">
        <title>The Global Catalogue of Microorganisms (GCM) 10K type strain sequencing project: providing services to taxonomists for standard genome sequencing and annotation.</title>
        <authorList>
            <consortium name="The Broad Institute Genomics Platform"/>
            <consortium name="The Broad Institute Genome Sequencing Center for Infectious Disease"/>
            <person name="Wu L."/>
            <person name="Ma J."/>
        </authorList>
    </citation>
    <scope>NUCLEOTIDE SEQUENCE [LARGE SCALE GENOMIC DNA]</scope>
    <source>
        <strain evidence="3">JCM 13929</strain>
    </source>
</reference>
<evidence type="ECO:0000256" key="1">
    <source>
        <dbReference type="SAM" id="MobiDB-lite"/>
    </source>
</evidence>